<protein>
    <submittedName>
        <fullName evidence="2">Uncharacterized protein</fullName>
    </submittedName>
</protein>
<comment type="caution">
    <text evidence="2">The sequence shown here is derived from an EMBL/GenBank/DDBJ whole genome shotgun (WGS) entry which is preliminary data.</text>
</comment>
<dbReference type="VEuPathDB" id="FungiDB:ACJ73_09567"/>
<dbReference type="AlphaFoldDB" id="A0A1J9PTX8"/>
<sequence length="95" mass="10099">YLSTQHPDVSLDQSPFPQSTMSSSSPPIQKSSSNASGAGLTPRTSSDSTNPVASTFDIVRCSRCQRSLCLEHSSSSPGVVRFGVNSYYCSRCASM</sequence>
<proteinExistence type="predicted"/>
<organism evidence="2 3">
    <name type="scientific">Blastomyces percursus</name>
    <dbReference type="NCBI Taxonomy" id="1658174"/>
    <lineage>
        <taxon>Eukaryota</taxon>
        <taxon>Fungi</taxon>
        <taxon>Dikarya</taxon>
        <taxon>Ascomycota</taxon>
        <taxon>Pezizomycotina</taxon>
        <taxon>Eurotiomycetes</taxon>
        <taxon>Eurotiomycetidae</taxon>
        <taxon>Onygenales</taxon>
        <taxon>Ajellomycetaceae</taxon>
        <taxon>Blastomyces</taxon>
    </lineage>
</organism>
<feature type="compositionally biased region" description="Low complexity" evidence="1">
    <location>
        <begin position="13"/>
        <end position="36"/>
    </location>
</feature>
<name>A0A1J9PTX8_9EURO</name>
<evidence type="ECO:0000313" key="3">
    <source>
        <dbReference type="Proteomes" id="UP000242791"/>
    </source>
</evidence>
<dbReference type="EMBL" id="LGTZ01002763">
    <property type="protein sequence ID" value="OJD11323.1"/>
    <property type="molecule type" value="Genomic_DNA"/>
</dbReference>
<reference evidence="2 3" key="1">
    <citation type="submission" date="2015-08" db="EMBL/GenBank/DDBJ databases">
        <title>Emmonsia species relationships and genome sequence.</title>
        <authorList>
            <person name="Cuomo C.A."/>
            <person name="Schwartz I.S."/>
            <person name="Kenyon C."/>
            <person name="De Hoog G.S."/>
            <person name="Govender N.P."/>
            <person name="Botha A."/>
            <person name="Moreno L."/>
            <person name="De Vries M."/>
            <person name="Munoz J.F."/>
            <person name="Stielow J.B."/>
        </authorList>
    </citation>
    <scope>NUCLEOTIDE SEQUENCE [LARGE SCALE GENOMIC DNA]</scope>
    <source>
        <strain evidence="2 3">EI222</strain>
    </source>
</reference>
<evidence type="ECO:0000256" key="1">
    <source>
        <dbReference type="SAM" id="MobiDB-lite"/>
    </source>
</evidence>
<dbReference type="Proteomes" id="UP000242791">
    <property type="component" value="Unassembled WGS sequence"/>
</dbReference>
<feature type="non-terminal residue" evidence="2">
    <location>
        <position position="1"/>
    </location>
</feature>
<gene>
    <name evidence="2" type="ORF">ACJ73_09567</name>
</gene>
<feature type="compositionally biased region" description="Polar residues" evidence="1">
    <location>
        <begin position="42"/>
        <end position="52"/>
    </location>
</feature>
<dbReference type="OrthoDB" id="4193953at2759"/>
<feature type="region of interest" description="Disordered" evidence="1">
    <location>
        <begin position="1"/>
        <end position="52"/>
    </location>
</feature>
<evidence type="ECO:0000313" key="2">
    <source>
        <dbReference type="EMBL" id="OJD11323.1"/>
    </source>
</evidence>
<feature type="non-terminal residue" evidence="2">
    <location>
        <position position="95"/>
    </location>
</feature>
<accession>A0A1J9PTX8</accession>
<keyword evidence="3" id="KW-1185">Reference proteome</keyword>